<dbReference type="GO" id="GO:0006465">
    <property type="term" value="P:signal peptide processing"/>
    <property type="evidence" value="ECO:0007669"/>
    <property type="project" value="InterPro"/>
</dbReference>
<keyword evidence="7" id="KW-0472">Membrane</keyword>
<sequence length="193" mass="21757">MSRKTEGEGLLVRVFGKVIGGILGWILYLLIIVGLTYLIITYVGQRTRVSGSSMETTLSDGDNLIVDKLSYHFRAPSRFDIVVFPYQYAENTYYIKRIIGLPGDTVQVIDGYVWINGERLESDTYGNEVMNSPGIAAEPITLGEDEYFVLGDNRNHSADSREPSVGVIKRKNLMGRAWVRIYPFDKVGTIRHE</sequence>
<dbReference type="Pfam" id="PF10502">
    <property type="entry name" value="Peptidase_S26"/>
    <property type="match status" value="1"/>
</dbReference>
<keyword evidence="7" id="KW-0812">Transmembrane</keyword>
<protein>
    <recommendedName>
        <fullName evidence="4 7">Signal peptidase I</fullName>
        <ecNumber evidence="4 7">3.4.21.89</ecNumber>
    </recommendedName>
</protein>
<comment type="similarity">
    <text evidence="3 7">Belongs to the peptidase S26 family.</text>
</comment>
<keyword evidence="5 7" id="KW-0378">Hydrolase</keyword>
<dbReference type="GO" id="GO:0004252">
    <property type="term" value="F:serine-type endopeptidase activity"/>
    <property type="evidence" value="ECO:0007669"/>
    <property type="project" value="InterPro"/>
</dbReference>
<keyword evidence="10" id="KW-1185">Reference proteome</keyword>
<evidence type="ECO:0000256" key="4">
    <source>
        <dbReference type="ARBA" id="ARBA00013208"/>
    </source>
</evidence>
<evidence type="ECO:0000259" key="8">
    <source>
        <dbReference type="Pfam" id="PF10502"/>
    </source>
</evidence>
<name>A0A6N7V3K2_9FIRM</name>
<dbReference type="InterPro" id="IPR000223">
    <property type="entry name" value="Pept_S26A_signal_pept_1"/>
</dbReference>
<dbReference type="PROSITE" id="PS00761">
    <property type="entry name" value="SPASE_I_3"/>
    <property type="match status" value="1"/>
</dbReference>
<dbReference type="EC" id="3.4.21.89" evidence="4 7"/>
<accession>A0A6N7V3K2</accession>
<comment type="catalytic activity">
    <reaction evidence="1 7">
        <text>Cleavage of hydrophobic, N-terminal signal or leader sequences from secreted and periplasmic proteins.</text>
        <dbReference type="EC" id="3.4.21.89"/>
    </reaction>
</comment>
<feature type="active site" evidence="6">
    <location>
        <position position="96"/>
    </location>
</feature>
<feature type="transmembrane region" description="Helical" evidence="7">
    <location>
        <begin position="22"/>
        <end position="44"/>
    </location>
</feature>
<dbReference type="AlphaFoldDB" id="A0A6N7V3K2"/>
<dbReference type="PROSITE" id="PS00760">
    <property type="entry name" value="SPASE_I_2"/>
    <property type="match status" value="1"/>
</dbReference>
<evidence type="ECO:0000256" key="5">
    <source>
        <dbReference type="ARBA" id="ARBA00022801"/>
    </source>
</evidence>
<dbReference type="PRINTS" id="PR00727">
    <property type="entry name" value="LEADERPTASE"/>
</dbReference>
<evidence type="ECO:0000256" key="7">
    <source>
        <dbReference type="RuleBase" id="RU362042"/>
    </source>
</evidence>
<evidence type="ECO:0000256" key="2">
    <source>
        <dbReference type="ARBA" id="ARBA00004401"/>
    </source>
</evidence>
<evidence type="ECO:0000256" key="3">
    <source>
        <dbReference type="ARBA" id="ARBA00009370"/>
    </source>
</evidence>
<gene>
    <name evidence="9" type="primary">lepB</name>
    <name evidence="9" type="ORF">FYJ34_10830</name>
</gene>
<feature type="domain" description="Peptidase S26" evidence="8">
    <location>
        <begin position="23"/>
        <end position="181"/>
    </location>
</feature>
<dbReference type="NCBIfam" id="TIGR02227">
    <property type="entry name" value="sigpep_I_bact"/>
    <property type="match status" value="1"/>
</dbReference>
<dbReference type="EMBL" id="VULY01000018">
    <property type="protein sequence ID" value="MSR94737.1"/>
    <property type="molecule type" value="Genomic_DNA"/>
</dbReference>
<keyword evidence="7" id="KW-1133">Transmembrane helix</keyword>
<dbReference type="InterPro" id="IPR019758">
    <property type="entry name" value="Pept_S26A_signal_pept_1_CS"/>
</dbReference>
<dbReference type="InterPro" id="IPR019533">
    <property type="entry name" value="Peptidase_S26"/>
</dbReference>
<organism evidence="9 10">
    <name type="scientific">Suipraeoptans intestinalis</name>
    <dbReference type="NCBI Taxonomy" id="2606628"/>
    <lineage>
        <taxon>Bacteria</taxon>
        <taxon>Bacillati</taxon>
        <taxon>Bacillota</taxon>
        <taxon>Clostridia</taxon>
        <taxon>Lachnospirales</taxon>
        <taxon>Lachnospiraceae</taxon>
        <taxon>Suipraeoptans</taxon>
    </lineage>
</organism>
<evidence type="ECO:0000256" key="6">
    <source>
        <dbReference type="PIRSR" id="PIRSR600223-1"/>
    </source>
</evidence>
<reference evidence="9 10" key="1">
    <citation type="submission" date="2019-08" db="EMBL/GenBank/DDBJ databases">
        <title>In-depth cultivation of the pig gut microbiome towards novel bacterial diversity and tailored functional studies.</title>
        <authorList>
            <person name="Wylensek D."/>
            <person name="Hitch T.C.A."/>
            <person name="Clavel T."/>
        </authorList>
    </citation>
    <scope>NUCLEOTIDE SEQUENCE [LARGE SCALE GENOMIC DNA]</scope>
    <source>
        <strain evidence="9 10">68-1-5</strain>
    </source>
</reference>
<dbReference type="InterPro" id="IPR019757">
    <property type="entry name" value="Pept_S26A_signal_pept_1_Lys-AS"/>
</dbReference>
<dbReference type="Proteomes" id="UP000434409">
    <property type="component" value="Unassembled WGS sequence"/>
</dbReference>
<dbReference type="Gene3D" id="2.10.109.10">
    <property type="entry name" value="Umud Fragment, subunit A"/>
    <property type="match status" value="1"/>
</dbReference>
<dbReference type="PANTHER" id="PTHR43390">
    <property type="entry name" value="SIGNAL PEPTIDASE I"/>
    <property type="match status" value="1"/>
</dbReference>
<evidence type="ECO:0000256" key="1">
    <source>
        <dbReference type="ARBA" id="ARBA00000677"/>
    </source>
</evidence>
<comment type="caution">
    <text evidence="9">The sequence shown here is derived from an EMBL/GenBank/DDBJ whole genome shotgun (WGS) entry which is preliminary data.</text>
</comment>
<evidence type="ECO:0000313" key="10">
    <source>
        <dbReference type="Proteomes" id="UP000434409"/>
    </source>
</evidence>
<comment type="subcellular location">
    <subcellularLocation>
        <location evidence="2">Cell membrane</location>
        <topology evidence="2">Single-pass type II membrane protein</topology>
    </subcellularLocation>
    <subcellularLocation>
        <location evidence="7">Membrane</location>
        <topology evidence="7">Single-pass type II membrane protein</topology>
    </subcellularLocation>
</comment>
<feature type="active site" evidence="6">
    <location>
        <position position="53"/>
    </location>
</feature>
<dbReference type="GO" id="GO:0005886">
    <property type="term" value="C:plasma membrane"/>
    <property type="evidence" value="ECO:0007669"/>
    <property type="project" value="UniProtKB-SubCell"/>
</dbReference>
<proteinExistence type="inferred from homology"/>
<dbReference type="CDD" id="cd06530">
    <property type="entry name" value="S26_SPase_I"/>
    <property type="match status" value="1"/>
</dbReference>
<dbReference type="GO" id="GO:0009003">
    <property type="term" value="F:signal peptidase activity"/>
    <property type="evidence" value="ECO:0007669"/>
    <property type="project" value="UniProtKB-EC"/>
</dbReference>
<dbReference type="SUPFAM" id="SSF51306">
    <property type="entry name" value="LexA/Signal peptidase"/>
    <property type="match status" value="1"/>
</dbReference>
<keyword evidence="7" id="KW-0645">Protease</keyword>
<dbReference type="InterPro" id="IPR036286">
    <property type="entry name" value="LexA/Signal_pep-like_sf"/>
</dbReference>
<dbReference type="RefSeq" id="WP_154478546.1">
    <property type="nucleotide sequence ID" value="NZ_VULY01000018.1"/>
</dbReference>
<evidence type="ECO:0000313" key="9">
    <source>
        <dbReference type="EMBL" id="MSR94737.1"/>
    </source>
</evidence>
<dbReference type="PANTHER" id="PTHR43390:SF1">
    <property type="entry name" value="CHLOROPLAST PROCESSING PEPTIDASE"/>
    <property type="match status" value="1"/>
</dbReference>